<keyword evidence="1" id="KW-1133">Transmembrane helix</keyword>
<dbReference type="AlphaFoldDB" id="A0A0H3LZB8"/>
<keyword evidence="1" id="KW-0812">Transmembrane</keyword>
<reference evidence="3 4" key="1">
    <citation type="journal article" date="2004" name="Proc. Natl. Acad. Sci. U.S.A.">
        <title>The louse-borne human pathogen Bartonella quintana is a genomic derivative of the zoonotic agent Bartonella henselae.</title>
        <authorList>
            <person name="Alsmark U.C.M."/>
            <person name="Frank A.C."/>
            <person name="Karlberg E.O."/>
            <person name="Legault B.-A."/>
            <person name="Ardell D.H."/>
            <person name="Canbaeck B."/>
            <person name="Eriksson A.-S."/>
            <person name="Naeslund A.K."/>
            <person name="Handley S.A."/>
            <person name="Huvet M."/>
            <person name="La Scola B."/>
            <person name="Holmberg M."/>
            <person name="Andersson S.G.E."/>
        </authorList>
    </citation>
    <scope>NUCLEOTIDE SEQUENCE [LARGE SCALE GENOMIC DNA]</scope>
    <source>
        <strain evidence="4">ATCC 49882 / DSM 28221 / CCUG 30454 / Houston 1</strain>
    </source>
</reference>
<protein>
    <recommendedName>
        <fullName evidence="2">DUF6460 domain-containing protein</fullName>
    </recommendedName>
</protein>
<dbReference type="eggNOG" id="ENOG5032ZW8">
    <property type="taxonomic scope" value="Bacteria"/>
</dbReference>
<dbReference type="Proteomes" id="UP000000421">
    <property type="component" value="Chromosome"/>
</dbReference>
<dbReference type="EnsemblBacteria" id="CAF28007">
    <property type="protein sequence ID" value="CAF28007"/>
    <property type="gene ID" value="BH12250"/>
</dbReference>
<dbReference type="RefSeq" id="WP_011181056.1">
    <property type="nucleotide sequence ID" value="NC_005956.1"/>
</dbReference>
<feature type="transmembrane region" description="Helical" evidence="1">
    <location>
        <begin position="12"/>
        <end position="37"/>
    </location>
</feature>
<feature type="transmembrane region" description="Helical" evidence="1">
    <location>
        <begin position="57"/>
        <end position="87"/>
    </location>
</feature>
<keyword evidence="1" id="KW-0472">Membrane</keyword>
<dbReference type="InterPro" id="IPR045594">
    <property type="entry name" value="DUF6460"/>
</dbReference>
<dbReference type="KEGG" id="bhe:BH12250"/>
<dbReference type="EMBL" id="BX897699">
    <property type="protein sequence ID" value="CAF28007.1"/>
    <property type="molecule type" value="Genomic_DNA"/>
</dbReference>
<evidence type="ECO:0000256" key="1">
    <source>
        <dbReference type="SAM" id="Phobius"/>
    </source>
</evidence>
<organism evidence="3 4">
    <name type="scientific">Bartonella henselae (strain ATCC 49882 / DSM 28221 / CCUG 30454 / Houston 1)</name>
    <name type="common">Rochalimaea henselae</name>
    <dbReference type="NCBI Taxonomy" id="283166"/>
    <lineage>
        <taxon>Bacteria</taxon>
        <taxon>Pseudomonadati</taxon>
        <taxon>Pseudomonadota</taxon>
        <taxon>Alphaproteobacteria</taxon>
        <taxon>Hyphomicrobiales</taxon>
        <taxon>Bartonellaceae</taxon>
        <taxon>Bartonella</taxon>
    </lineage>
</organism>
<feature type="domain" description="DUF6460" evidence="2">
    <location>
        <begin position="58"/>
        <end position="91"/>
    </location>
</feature>
<proteinExistence type="predicted"/>
<evidence type="ECO:0000313" key="4">
    <source>
        <dbReference type="Proteomes" id="UP000000421"/>
    </source>
</evidence>
<gene>
    <name evidence="3" type="ordered locus">BH12250</name>
</gene>
<dbReference type="GeneID" id="92985833"/>
<name>A0A0H3LZB8_BARHE</name>
<accession>A0A0H3LZB8</accession>
<sequence>MKKREKLSNSFHSFLGGTLGYVFLKLLLLSLLVGIVLKLLGWTPLGLVQKIIEFFKFLWATGFTTFSNFFHMVVMGAIVVVPTFLFLRIFRKK</sequence>
<dbReference type="PaxDb" id="283166-BH12250"/>
<dbReference type="Pfam" id="PF20061">
    <property type="entry name" value="DUF6460"/>
    <property type="match status" value="1"/>
</dbReference>
<keyword evidence="4" id="KW-1185">Reference proteome</keyword>
<evidence type="ECO:0000313" key="3">
    <source>
        <dbReference type="EMBL" id="CAF28007.1"/>
    </source>
</evidence>
<evidence type="ECO:0000259" key="2">
    <source>
        <dbReference type="Pfam" id="PF20061"/>
    </source>
</evidence>